<keyword evidence="4" id="KW-0255">Endonuclease</keyword>
<evidence type="ECO:0000313" key="8">
    <source>
        <dbReference type="EMBL" id="ANX04379.1"/>
    </source>
</evidence>
<keyword evidence="2" id="KW-0819">tRNA processing</keyword>
<dbReference type="Gene3D" id="3.30.230.10">
    <property type="match status" value="1"/>
</dbReference>
<dbReference type="Pfam" id="PF00825">
    <property type="entry name" value="Ribonuclease_P"/>
    <property type="match status" value="1"/>
</dbReference>
<evidence type="ECO:0000256" key="4">
    <source>
        <dbReference type="ARBA" id="ARBA00022759"/>
    </source>
</evidence>
<dbReference type="PANTHER" id="PTHR33992">
    <property type="entry name" value="RIBONUCLEASE P PROTEIN COMPONENT"/>
    <property type="match status" value="1"/>
</dbReference>
<dbReference type="GO" id="GO:0004526">
    <property type="term" value="F:ribonuclease P activity"/>
    <property type="evidence" value="ECO:0007669"/>
    <property type="project" value="UniProtKB-UniRule"/>
</dbReference>
<dbReference type="GO" id="GO:0000049">
    <property type="term" value="F:tRNA binding"/>
    <property type="evidence" value="ECO:0007669"/>
    <property type="project" value="InterPro"/>
</dbReference>
<evidence type="ECO:0000256" key="3">
    <source>
        <dbReference type="ARBA" id="ARBA00022722"/>
    </source>
</evidence>
<dbReference type="AlphaFoldDB" id="A0A1B1YUH7"/>
<evidence type="ECO:0000256" key="7">
    <source>
        <dbReference type="NCBIfam" id="TIGR00188"/>
    </source>
</evidence>
<dbReference type="InterPro" id="IPR020568">
    <property type="entry name" value="Ribosomal_Su5_D2-typ_SF"/>
</dbReference>
<dbReference type="STRING" id="1810504.PG2T_09440"/>
<name>A0A1B1YUH7_9GAMM</name>
<comment type="function">
    <text evidence="1">RNaseP catalyzes the removal of the 5'-leader sequence from pre-tRNA to produce the mature 5'-terminus. It can also cleave other RNA substrates such as 4.5S RNA. The protein component plays an auxiliary but essential role in vivo by binding to the 5'-leader sequence and broadening the substrate specificity of the ribozyme.</text>
</comment>
<dbReference type="Proteomes" id="UP000092952">
    <property type="component" value="Chromosome"/>
</dbReference>
<keyword evidence="3" id="KW-0540">Nuclease</keyword>
<dbReference type="KEGG" id="gbi:PG2T_09440"/>
<sequence>MITLRNDIGLARLGLVIPKRSVRHAVRRNLIRRWTREAFRQRQHRLPATDIVLRVHSAAIAHAEVDAALELLVESAP</sequence>
<dbReference type="GO" id="GO:0030677">
    <property type="term" value="C:ribonuclease P complex"/>
    <property type="evidence" value="ECO:0007669"/>
    <property type="project" value="TreeGrafter"/>
</dbReference>
<dbReference type="InterPro" id="IPR020539">
    <property type="entry name" value="RNase_P_CS"/>
</dbReference>
<dbReference type="InterPro" id="IPR000100">
    <property type="entry name" value="RNase_P"/>
</dbReference>
<dbReference type="PROSITE" id="PS00648">
    <property type="entry name" value="RIBONUCLEASE_P"/>
    <property type="match status" value="1"/>
</dbReference>
<protein>
    <recommendedName>
        <fullName evidence="7">Ribonuclease P protein component</fullName>
        <ecNumber evidence="7">3.1.26.5</ecNumber>
    </recommendedName>
</protein>
<dbReference type="NCBIfam" id="TIGR00188">
    <property type="entry name" value="rnpA"/>
    <property type="match status" value="1"/>
</dbReference>
<evidence type="ECO:0000256" key="6">
    <source>
        <dbReference type="ARBA" id="ARBA00022884"/>
    </source>
</evidence>
<keyword evidence="5" id="KW-0378">Hydrolase</keyword>
<dbReference type="InterPro" id="IPR014721">
    <property type="entry name" value="Ribsml_uS5_D2-typ_fold_subgr"/>
</dbReference>
<dbReference type="EC" id="3.1.26.5" evidence="7"/>
<keyword evidence="9" id="KW-1185">Reference proteome</keyword>
<evidence type="ECO:0000256" key="1">
    <source>
        <dbReference type="ARBA" id="ARBA00002663"/>
    </source>
</evidence>
<evidence type="ECO:0000256" key="5">
    <source>
        <dbReference type="ARBA" id="ARBA00022801"/>
    </source>
</evidence>
<dbReference type="SUPFAM" id="SSF54211">
    <property type="entry name" value="Ribosomal protein S5 domain 2-like"/>
    <property type="match status" value="1"/>
</dbReference>
<organism evidence="8 9">
    <name type="scientific">Immundisolibacter cernigliae</name>
    <dbReference type="NCBI Taxonomy" id="1810504"/>
    <lineage>
        <taxon>Bacteria</taxon>
        <taxon>Pseudomonadati</taxon>
        <taxon>Pseudomonadota</taxon>
        <taxon>Gammaproteobacteria</taxon>
        <taxon>Immundisolibacterales</taxon>
        <taxon>Immundisolibacteraceae</taxon>
        <taxon>Immundisolibacter</taxon>
    </lineage>
</organism>
<accession>A0A1B1YUH7</accession>
<dbReference type="PANTHER" id="PTHR33992:SF1">
    <property type="entry name" value="RIBONUCLEASE P PROTEIN COMPONENT"/>
    <property type="match status" value="1"/>
</dbReference>
<evidence type="ECO:0000256" key="2">
    <source>
        <dbReference type="ARBA" id="ARBA00022694"/>
    </source>
</evidence>
<keyword evidence="6" id="KW-0694">RNA-binding</keyword>
<dbReference type="EMBL" id="CP014671">
    <property type="protein sequence ID" value="ANX04379.1"/>
    <property type="molecule type" value="Genomic_DNA"/>
</dbReference>
<evidence type="ECO:0000313" key="9">
    <source>
        <dbReference type="Proteomes" id="UP000092952"/>
    </source>
</evidence>
<proteinExistence type="predicted"/>
<dbReference type="GO" id="GO:0042781">
    <property type="term" value="F:3'-tRNA processing endoribonuclease activity"/>
    <property type="evidence" value="ECO:0007669"/>
    <property type="project" value="TreeGrafter"/>
</dbReference>
<dbReference type="InParanoid" id="A0A1B1YUH7"/>
<reference evidence="9" key="1">
    <citation type="submission" date="2016-03" db="EMBL/GenBank/DDBJ databases">
        <title>Complete genome sequence of Solimmundus cernigliae, representing a novel lineage of polycyclic aromatic hydrocarbon degraders within the Gammaproteobacteria.</title>
        <authorList>
            <person name="Singleton D.R."/>
            <person name="Dickey A.N."/>
            <person name="Scholl E.H."/>
            <person name="Wright F.A."/>
            <person name="Aitken M.D."/>
        </authorList>
    </citation>
    <scope>NUCLEOTIDE SEQUENCE [LARGE SCALE GENOMIC DNA]</scope>
    <source>
        <strain evidence="9">TR3.2</strain>
    </source>
</reference>
<gene>
    <name evidence="8" type="ORF">PG2T_09440</name>
</gene>
<dbReference type="RefSeq" id="WP_236953235.1">
    <property type="nucleotide sequence ID" value="NZ_CP014671.1"/>
</dbReference>